<feature type="coiled-coil region" evidence="1">
    <location>
        <begin position="572"/>
        <end position="599"/>
    </location>
</feature>
<accession>A0AAW0DQZ7</accession>
<feature type="coiled-coil region" evidence="1">
    <location>
        <begin position="504"/>
        <end position="538"/>
    </location>
</feature>
<protein>
    <submittedName>
        <fullName evidence="3">Uncharacterized protein</fullName>
    </submittedName>
</protein>
<feature type="compositionally biased region" description="Polar residues" evidence="2">
    <location>
        <begin position="44"/>
        <end position="53"/>
    </location>
</feature>
<organism evidence="3 4">
    <name type="scientific">Favolaschia claudopus</name>
    <dbReference type="NCBI Taxonomy" id="2862362"/>
    <lineage>
        <taxon>Eukaryota</taxon>
        <taxon>Fungi</taxon>
        <taxon>Dikarya</taxon>
        <taxon>Basidiomycota</taxon>
        <taxon>Agaricomycotina</taxon>
        <taxon>Agaricomycetes</taxon>
        <taxon>Agaricomycetidae</taxon>
        <taxon>Agaricales</taxon>
        <taxon>Marasmiineae</taxon>
        <taxon>Mycenaceae</taxon>
        <taxon>Favolaschia</taxon>
    </lineage>
</organism>
<evidence type="ECO:0000256" key="1">
    <source>
        <dbReference type="SAM" id="Coils"/>
    </source>
</evidence>
<keyword evidence="4" id="KW-1185">Reference proteome</keyword>
<dbReference type="Proteomes" id="UP001362999">
    <property type="component" value="Unassembled WGS sequence"/>
</dbReference>
<dbReference type="EMBL" id="JAWWNJ010000006">
    <property type="protein sequence ID" value="KAK7053685.1"/>
    <property type="molecule type" value="Genomic_DNA"/>
</dbReference>
<feature type="region of interest" description="Disordered" evidence="2">
    <location>
        <begin position="1"/>
        <end position="57"/>
    </location>
</feature>
<reference evidence="3 4" key="1">
    <citation type="journal article" date="2024" name="J Genomics">
        <title>Draft genome sequencing and assembly of Favolaschia claudopus CIRM-BRFM 2984 isolated from oak limbs.</title>
        <authorList>
            <person name="Navarro D."/>
            <person name="Drula E."/>
            <person name="Chaduli D."/>
            <person name="Cazenave R."/>
            <person name="Ahrendt S."/>
            <person name="Wang J."/>
            <person name="Lipzen A."/>
            <person name="Daum C."/>
            <person name="Barry K."/>
            <person name="Grigoriev I.V."/>
            <person name="Favel A."/>
            <person name="Rosso M.N."/>
            <person name="Martin F."/>
        </authorList>
    </citation>
    <scope>NUCLEOTIDE SEQUENCE [LARGE SCALE GENOMIC DNA]</scope>
    <source>
        <strain evidence="3 4">CIRM-BRFM 2984</strain>
    </source>
</reference>
<evidence type="ECO:0000313" key="4">
    <source>
        <dbReference type="Proteomes" id="UP001362999"/>
    </source>
</evidence>
<gene>
    <name evidence="3" type="ORF">R3P38DRAFT_3343182</name>
</gene>
<proteinExistence type="predicted"/>
<sequence>MNQLDASNKADPSSKKRTREEESCVTLTQSSKRHCTTKAAAISASEQSANDSKVQPLKPHPCLVQPPPGGDNITCLMQTFLVDKLPENYPYLPFPVDILHFFIQVSSIDIQNPNQHAIPFNCFVGPDPPPADTGAAAALGDLYFTLDEDGYASKLYAFLATDDLFAEEGVWTRWAAVEGAVPDIDLNLLLRHPHFPDRYLWPIHGFAWFPFDAVVSNPLESNIGQTSDSDGTCMKQIIKRTAKRLEKYYAQESLFSRSKEAPDKARALGVARVATQEEREEASPSRATLEEALAENQRLGEELASLRVAFKNETTRLKDANDALSLAATQDGETIRRIDSENTALLSTGVELRRELESLKESTNHLVAEQSARLEAEKADLLAAHEQLSRDHETLRTEKLQLTVRLEQQVEKTINHTALEEGEIAQEVAADANLPANLALLKAEIEGLMMSVDSKEAAIEEGRRCMQEMETQKMALETIVAEQAAAITRMEDEKVSMKELEVGNLALRTSLDEQTATIARLEAENISLSKENSSLQQQTRPPLVDKSAQVSTLSQSHADEISDLQNWFAAEYQTAESIIQGLNDTIKVYQAERDRVERAGQVRLDYQQSRIAVLEAEIADRINDEVQVQSVEATSV</sequence>
<comment type="caution">
    <text evidence="3">The sequence shown here is derived from an EMBL/GenBank/DDBJ whole genome shotgun (WGS) entry which is preliminary data.</text>
</comment>
<dbReference type="AlphaFoldDB" id="A0AAW0DQZ7"/>
<evidence type="ECO:0000256" key="2">
    <source>
        <dbReference type="SAM" id="MobiDB-lite"/>
    </source>
</evidence>
<name>A0AAW0DQZ7_9AGAR</name>
<evidence type="ECO:0000313" key="3">
    <source>
        <dbReference type="EMBL" id="KAK7053685.1"/>
    </source>
</evidence>
<keyword evidence="1" id="KW-0175">Coiled coil</keyword>
<feature type="compositionally biased region" description="Basic and acidic residues" evidence="2">
    <location>
        <begin position="12"/>
        <end position="22"/>
    </location>
</feature>
<feature type="coiled-coil region" evidence="1">
    <location>
        <begin position="371"/>
        <end position="398"/>
    </location>
</feature>